<dbReference type="PANTHER" id="PTHR30451">
    <property type="entry name" value="OUTER MEMBRANE USHER PROTEIN"/>
    <property type="match status" value="1"/>
</dbReference>
<dbReference type="InterPro" id="IPR025885">
    <property type="entry name" value="PapC_N"/>
</dbReference>
<dbReference type="Gene3D" id="2.60.40.2610">
    <property type="entry name" value="Outer membrane usher protein FimD, plug domain"/>
    <property type="match status" value="1"/>
</dbReference>
<gene>
    <name evidence="12" type="ORF">BCB93_000185</name>
</gene>
<dbReference type="EMBL" id="AASZRA010000001">
    <property type="protein sequence ID" value="EFI6950626.1"/>
    <property type="molecule type" value="Genomic_DNA"/>
</dbReference>
<dbReference type="Pfam" id="PF00577">
    <property type="entry name" value="Usher"/>
    <property type="match status" value="1"/>
</dbReference>
<evidence type="ECO:0000313" key="13">
    <source>
        <dbReference type="Proteomes" id="UP000775646"/>
    </source>
</evidence>
<keyword evidence="3" id="KW-0813">Transport</keyword>
<evidence type="ECO:0000256" key="8">
    <source>
        <dbReference type="ARBA" id="ARBA00023136"/>
    </source>
</evidence>
<evidence type="ECO:0000256" key="6">
    <source>
        <dbReference type="ARBA" id="ARBA00022692"/>
    </source>
</evidence>
<organism evidence="12 13">
    <name type="scientific">Escherichia coli</name>
    <dbReference type="NCBI Taxonomy" id="562"/>
    <lineage>
        <taxon>Bacteria</taxon>
        <taxon>Pseudomonadati</taxon>
        <taxon>Pseudomonadota</taxon>
        <taxon>Gammaproteobacteria</taxon>
        <taxon>Enterobacterales</taxon>
        <taxon>Enterobacteriaceae</taxon>
        <taxon>Escherichia</taxon>
    </lineage>
</organism>
<dbReference type="Gene3D" id="3.10.20.410">
    <property type="match status" value="1"/>
</dbReference>
<evidence type="ECO:0000256" key="9">
    <source>
        <dbReference type="ARBA" id="ARBA00023237"/>
    </source>
</evidence>
<evidence type="ECO:0000256" key="3">
    <source>
        <dbReference type="ARBA" id="ARBA00022448"/>
    </source>
</evidence>
<protein>
    <submittedName>
        <fullName evidence="12">Fimbrial biogenesis outer membrane usher protein</fullName>
    </submittedName>
</protein>
<dbReference type="InterPro" id="IPR025949">
    <property type="entry name" value="PapC-like_C"/>
</dbReference>
<dbReference type="FunFam" id="2.60.40.3110:FF:000001">
    <property type="entry name" value="Putative fimbrial outer membrane usher"/>
    <property type="match status" value="1"/>
</dbReference>
<reference evidence="12" key="1">
    <citation type="submission" date="2020-02" db="EMBL/GenBank/DDBJ databases">
        <authorList>
            <consortium name="GenomeTrakr network: Whole genome sequencing for foodborne pathogen traceback"/>
        </authorList>
    </citation>
    <scope>NUCLEOTIDE SEQUENCE</scope>
    <source>
        <strain evidence="12">CFSAN046653</strain>
    </source>
</reference>
<dbReference type="Pfam" id="PF13954">
    <property type="entry name" value="PapC_N"/>
    <property type="match status" value="1"/>
</dbReference>
<evidence type="ECO:0000259" key="10">
    <source>
        <dbReference type="Pfam" id="PF13953"/>
    </source>
</evidence>
<keyword evidence="4" id="KW-1134">Transmembrane beta strand</keyword>
<keyword evidence="6" id="KW-0812">Transmembrane</keyword>
<comment type="subcellular location">
    <subcellularLocation>
        <location evidence="1">Cell outer membrane</location>
        <topology evidence="1">Multi-pass membrane protein</topology>
    </subcellularLocation>
</comment>
<evidence type="ECO:0000256" key="1">
    <source>
        <dbReference type="ARBA" id="ARBA00004571"/>
    </source>
</evidence>
<dbReference type="Gene3D" id="2.60.40.3110">
    <property type="match status" value="1"/>
</dbReference>
<evidence type="ECO:0000256" key="4">
    <source>
        <dbReference type="ARBA" id="ARBA00022452"/>
    </source>
</evidence>
<evidence type="ECO:0000313" key="12">
    <source>
        <dbReference type="EMBL" id="EFI6950626.1"/>
    </source>
</evidence>
<dbReference type="InterPro" id="IPR000015">
    <property type="entry name" value="Fimb_usher"/>
</dbReference>
<keyword evidence="8" id="KW-0472">Membrane</keyword>
<evidence type="ECO:0000256" key="5">
    <source>
        <dbReference type="ARBA" id="ARBA00022558"/>
    </source>
</evidence>
<feature type="domain" description="PapC N-terminal" evidence="11">
    <location>
        <begin position="30"/>
        <end position="176"/>
    </location>
</feature>
<evidence type="ECO:0000256" key="7">
    <source>
        <dbReference type="ARBA" id="ARBA00022729"/>
    </source>
</evidence>
<dbReference type="GO" id="GO:0015473">
    <property type="term" value="F:fimbrial usher porin activity"/>
    <property type="evidence" value="ECO:0007669"/>
    <property type="project" value="InterPro"/>
</dbReference>
<evidence type="ECO:0000256" key="2">
    <source>
        <dbReference type="ARBA" id="ARBA00008064"/>
    </source>
</evidence>
<keyword evidence="5" id="KW-1029">Fimbrium biogenesis</keyword>
<dbReference type="AlphaFoldDB" id="A0AAI9B2H1"/>
<feature type="domain" description="PapC-like C-terminal" evidence="10">
    <location>
        <begin position="746"/>
        <end position="807"/>
    </location>
</feature>
<comment type="similarity">
    <text evidence="2">Belongs to the fimbrial export usher family.</text>
</comment>
<proteinExistence type="inferred from homology"/>
<comment type="caution">
    <text evidence="12">The sequence shown here is derived from an EMBL/GenBank/DDBJ whole genome shotgun (WGS) entry which is preliminary data.</text>
</comment>
<sequence>MNSLHLFCLHVVVTIVPLTLLQNSYAREVFNYKLLESGASESELEAIKNFDKNDGLVPGKYRVDVFMNNQRITRKDIDFVVDDKANKLLPVLSKKEYIAMGVADSPSASFATLANDDIVTNLENYIPFSSVRFEQSSLRLYLSVPQLAMNNAANGYIDPVLWDNGLPALFTNYYFSGSHNWQDGRSDNSSYLNLNNGINLGPWRLRNNINYNDGTWQNIDTYIWRNIPALTSKLILGDTWTDSAVFDSFQFRGVKLESNENMLPYSMRGFAPVIRGVAKSNAQVTIRQNNYIIYQSTVSPGPFELHDVSPVSSGGDMEVTVKESDGSEQKYIQASASIPVMRREGAMSYSLSGGEYRSSDNSHDKPGFAQATLIYGLPAGITLYGGTIFASDYRSGALGAGVDLQHFGSLSADITRSYSQTVDDSSQQGQSYRLLYSKNFSSTETNITLAGYRYSTENFYTFSEAQNNKEYDEDDAFSYRNNYNRHRRLQLTINQAIPSFGQFNISGYQQDYWGLGGKERSLSVGYSHSWENVSFSLSYLLTRMPDNNKNDQQLSLSVSVPLGKWLPGAHVNYNNTSSNSGHTLNSVALNGTALEDNNLSYSLQQSHGDQGYGGNTSLSYRSSKGVIGAGWNYSQDQRQLNYNMQGAIVLHPYGLTLAQSLGESSILVRAPDASGLGINRGTSVYTDWRGYSIIPYASAFQRNRIAINTQTLPSNVEIPEPVQEVIPTEGALVVANFSTRYGQKLLLTLMHKDKFVPFGAVVTAEDEQISTLVGRNGETYLSGVQANQKWQVKWGKSATESCQVHISPELLQTPQNMTNLIIATAACD</sequence>
<dbReference type="InterPro" id="IPR037224">
    <property type="entry name" value="PapC_N_sf"/>
</dbReference>
<keyword evidence="7" id="KW-0732">Signal</keyword>
<dbReference type="InterPro" id="IPR042186">
    <property type="entry name" value="FimD_plug_dom"/>
</dbReference>
<dbReference type="PANTHER" id="PTHR30451:SF21">
    <property type="entry name" value="FIMBRIAL USHER DOMAIN-CONTAINING PROTEIN YDET-RELATED"/>
    <property type="match status" value="1"/>
</dbReference>
<evidence type="ECO:0000259" key="11">
    <source>
        <dbReference type="Pfam" id="PF13954"/>
    </source>
</evidence>
<dbReference type="InterPro" id="IPR043142">
    <property type="entry name" value="PapC-like_C_sf"/>
</dbReference>
<dbReference type="GO" id="GO:0009297">
    <property type="term" value="P:pilus assembly"/>
    <property type="evidence" value="ECO:0007669"/>
    <property type="project" value="InterPro"/>
</dbReference>
<keyword evidence="9" id="KW-0998">Cell outer membrane</keyword>
<dbReference type="Proteomes" id="UP000775646">
    <property type="component" value="Unassembled WGS sequence"/>
</dbReference>
<dbReference type="Gene3D" id="2.60.40.2070">
    <property type="match status" value="1"/>
</dbReference>
<dbReference type="RefSeq" id="WP_071906178.1">
    <property type="nucleotide sequence ID" value="NZ_CP015229.1"/>
</dbReference>
<accession>A0AAI9B2H1</accession>
<dbReference type="Pfam" id="PF13953">
    <property type="entry name" value="PapC_C"/>
    <property type="match status" value="1"/>
</dbReference>
<dbReference type="SUPFAM" id="SSF141729">
    <property type="entry name" value="FimD N-terminal domain-like"/>
    <property type="match status" value="1"/>
</dbReference>
<dbReference type="GO" id="GO:0009279">
    <property type="term" value="C:cell outer membrane"/>
    <property type="evidence" value="ECO:0007669"/>
    <property type="project" value="UniProtKB-SubCell"/>
</dbReference>
<name>A0AAI9B2H1_ECOLX</name>